<dbReference type="RefSeq" id="WP_196419693.1">
    <property type="nucleotide sequence ID" value="NZ_JADQTO010000032.1"/>
</dbReference>
<gene>
    <name evidence="1" type="ORF">I4J89_41420</name>
</gene>
<protein>
    <submittedName>
        <fullName evidence="1">Uncharacterized protein</fullName>
    </submittedName>
</protein>
<comment type="caution">
    <text evidence="1">The sequence shown here is derived from an EMBL/GenBank/DDBJ whole genome shotgun (WGS) entry which is preliminary data.</text>
</comment>
<dbReference type="EMBL" id="JADQTO010000032">
    <property type="protein sequence ID" value="MBG0567919.1"/>
    <property type="molecule type" value="Genomic_DNA"/>
</dbReference>
<sequence>MTNNQSTNTNPTNGATATTVPAYPYHYFVSFAHATRGGSGFANTEVELSVPITSIEQVRDLETYFAEQGYHEARVMGFTLLRNDLATASPTTGRPGGDR</sequence>
<accession>A0A931CFY4</accession>
<keyword evidence="2" id="KW-1185">Reference proteome</keyword>
<proteinExistence type="predicted"/>
<dbReference type="AlphaFoldDB" id="A0A931CFY4"/>
<organism evidence="1 2">
    <name type="scientific">Actinoplanes aureus</name>
    <dbReference type="NCBI Taxonomy" id="2792083"/>
    <lineage>
        <taxon>Bacteria</taxon>
        <taxon>Bacillati</taxon>
        <taxon>Actinomycetota</taxon>
        <taxon>Actinomycetes</taxon>
        <taxon>Micromonosporales</taxon>
        <taxon>Micromonosporaceae</taxon>
        <taxon>Actinoplanes</taxon>
    </lineage>
</organism>
<evidence type="ECO:0000313" key="2">
    <source>
        <dbReference type="Proteomes" id="UP000598146"/>
    </source>
</evidence>
<reference evidence="1" key="1">
    <citation type="submission" date="2020-11" db="EMBL/GenBank/DDBJ databases">
        <title>Isolation and identification of active actinomycetes.</title>
        <authorList>
            <person name="Sun X."/>
        </authorList>
    </citation>
    <scope>NUCLEOTIDE SEQUENCE</scope>
    <source>
        <strain evidence="1">NEAU-A11</strain>
    </source>
</reference>
<name>A0A931CFY4_9ACTN</name>
<evidence type="ECO:0000313" key="1">
    <source>
        <dbReference type="EMBL" id="MBG0567919.1"/>
    </source>
</evidence>
<dbReference type="Proteomes" id="UP000598146">
    <property type="component" value="Unassembled WGS sequence"/>
</dbReference>